<evidence type="ECO:0000256" key="1">
    <source>
        <dbReference type="SAM" id="MobiDB-lite"/>
    </source>
</evidence>
<dbReference type="VEuPathDB" id="FungiDB:CCM_05037"/>
<dbReference type="VEuPathDB" id="FungiDB:A9K55_002387"/>
<name>A0A2H4S5B3_CORMI</name>
<evidence type="ECO:0000313" key="3">
    <source>
        <dbReference type="Proteomes" id="UP000323067"/>
    </source>
</evidence>
<sequence length="294" mass="33246">MNTVTLMQFLQNDPNQFRYYHRGQTKTITTNESFNIAIPHEIYPWPEFSLGYIMSRFGNLLSNVQLATDAQPGTPPPRFAAEDYLRELVAIYADRPVRRALASTFAHMAANPDPEWVGLTPTTLGAGTSAVTISQFTPDRAMHDPSVDRPINRLPGEIKPSWKFKWAWANAPDGPDRGMAKEVLSQLGFYMAQQGYQKTHSGAKYGFMLTDQELVAFRKVSQRTLCMSERVPWGGCREPGQPERLTVLLALWYLGMLASHDEDWSIDAQPGDPTDEQLVSRNNQRPAARSDRRR</sequence>
<reference evidence="2 3" key="1">
    <citation type="journal article" date="2017" name="BMC Genomics">
        <title>Chromosome level assembly and secondary metabolite potential of the parasitic fungus Cordyceps militaris.</title>
        <authorList>
            <person name="Kramer G.J."/>
            <person name="Nodwell J.R."/>
        </authorList>
    </citation>
    <scope>NUCLEOTIDE SEQUENCE [LARGE SCALE GENOMIC DNA]</scope>
    <source>
        <strain evidence="2 3">ATCC 34164</strain>
    </source>
</reference>
<dbReference type="Proteomes" id="UP000323067">
    <property type="component" value="Chromosome iv"/>
</dbReference>
<evidence type="ECO:0000313" key="2">
    <source>
        <dbReference type="EMBL" id="ATY58298.1"/>
    </source>
</evidence>
<feature type="region of interest" description="Disordered" evidence="1">
    <location>
        <begin position="265"/>
        <end position="294"/>
    </location>
</feature>
<gene>
    <name evidence="2" type="ORF">A9K55_002387</name>
</gene>
<dbReference type="AlphaFoldDB" id="A0A2H4S5B3"/>
<protein>
    <submittedName>
        <fullName evidence="2">Uncharacterized protein</fullName>
    </submittedName>
</protein>
<accession>A0A2H4S5B3</accession>
<dbReference type="EMBL" id="CP023322">
    <property type="protein sequence ID" value="ATY58298.1"/>
    <property type="molecule type" value="Genomic_DNA"/>
</dbReference>
<proteinExistence type="predicted"/>
<organism evidence="2 3">
    <name type="scientific">Cordyceps militaris</name>
    <name type="common">Caterpillar fungus</name>
    <name type="synonym">Clavaria militaris</name>
    <dbReference type="NCBI Taxonomy" id="73501"/>
    <lineage>
        <taxon>Eukaryota</taxon>
        <taxon>Fungi</taxon>
        <taxon>Dikarya</taxon>
        <taxon>Ascomycota</taxon>
        <taxon>Pezizomycotina</taxon>
        <taxon>Sordariomycetes</taxon>
        <taxon>Hypocreomycetidae</taxon>
        <taxon>Hypocreales</taxon>
        <taxon>Cordycipitaceae</taxon>
        <taxon>Cordyceps</taxon>
    </lineage>
</organism>